<dbReference type="STRING" id="1354304.XPG1_2106"/>
<keyword evidence="2" id="KW-1185">Reference proteome</keyword>
<name>A0A068R4F7_9GAMM</name>
<dbReference type="EMBL" id="FO704551">
    <property type="protein sequence ID" value="CDG21761.1"/>
    <property type="molecule type" value="Genomic_DNA"/>
</dbReference>
<dbReference type="HOGENOM" id="CLU_3224097_0_0_6"/>
<accession>A0A068R4F7</accession>
<gene>
    <name evidence="1" type="ORF">XPG1_2106</name>
</gene>
<dbReference type="AlphaFoldDB" id="A0A068R4F7"/>
<reference evidence="1 2" key="1">
    <citation type="submission" date="2013-07" db="EMBL/GenBank/DDBJ databases">
        <authorList>
            <person name="Genoscope - CEA"/>
        </authorList>
    </citation>
    <scope>NUCLEOTIDE SEQUENCE [LARGE SCALE GENOMIC DNA]</scope>
    <source>
        <strain evidence="1 2">G6</strain>
    </source>
</reference>
<dbReference type="KEGG" id="xpo:XPG1_2106"/>
<protein>
    <submittedName>
        <fullName evidence="1">Uncharacterized protein</fullName>
    </submittedName>
</protein>
<dbReference type="Proteomes" id="UP000032735">
    <property type="component" value="Chromosome"/>
</dbReference>
<organism evidence="1 2">
    <name type="scientific">Xenorhabdus poinarii G6</name>
    <dbReference type="NCBI Taxonomy" id="1354304"/>
    <lineage>
        <taxon>Bacteria</taxon>
        <taxon>Pseudomonadati</taxon>
        <taxon>Pseudomonadota</taxon>
        <taxon>Gammaproteobacteria</taxon>
        <taxon>Enterobacterales</taxon>
        <taxon>Morganellaceae</taxon>
        <taxon>Xenorhabdus</taxon>
    </lineage>
</organism>
<sequence>MSLVRVQLEEPNSIHPRVVISFFDMMIPSEYPSQNRLNVLIFQN</sequence>
<proteinExistence type="predicted"/>
<evidence type="ECO:0000313" key="1">
    <source>
        <dbReference type="EMBL" id="CDG21761.1"/>
    </source>
</evidence>
<evidence type="ECO:0000313" key="2">
    <source>
        <dbReference type="Proteomes" id="UP000032735"/>
    </source>
</evidence>